<evidence type="ECO:0000256" key="2">
    <source>
        <dbReference type="ARBA" id="ARBA00009853"/>
    </source>
</evidence>
<feature type="transmembrane region" description="Helical" evidence="6">
    <location>
        <begin position="168"/>
        <end position="189"/>
    </location>
</feature>
<feature type="transmembrane region" description="Helical" evidence="6">
    <location>
        <begin position="250"/>
        <end position="267"/>
    </location>
</feature>
<dbReference type="SUPFAM" id="SSF103481">
    <property type="entry name" value="Multidrug resistance efflux transporter EmrE"/>
    <property type="match status" value="2"/>
</dbReference>
<feature type="transmembrane region" description="Helical" evidence="6">
    <location>
        <begin position="33"/>
        <end position="52"/>
    </location>
</feature>
<protein>
    <submittedName>
        <fullName evidence="8">DMT family transporter</fullName>
    </submittedName>
</protein>
<dbReference type="PANTHER" id="PTHR22911:SF6">
    <property type="entry name" value="SOLUTE CARRIER FAMILY 35 MEMBER G1"/>
    <property type="match status" value="1"/>
</dbReference>
<comment type="caution">
    <text evidence="8">The sequence shown here is derived from an EMBL/GenBank/DDBJ whole genome shotgun (WGS) entry which is preliminary data.</text>
</comment>
<evidence type="ECO:0000256" key="6">
    <source>
        <dbReference type="SAM" id="Phobius"/>
    </source>
</evidence>
<feature type="domain" description="EamA" evidence="7">
    <location>
        <begin position="10"/>
        <end position="128"/>
    </location>
</feature>
<dbReference type="GO" id="GO:0016020">
    <property type="term" value="C:membrane"/>
    <property type="evidence" value="ECO:0007669"/>
    <property type="project" value="UniProtKB-SubCell"/>
</dbReference>
<evidence type="ECO:0000256" key="4">
    <source>
        <dbReference type="ARBA" id="ARBA00022989"/>
    </source>
</evidence>
<feature type="transmembrane region" description="Helical" evidence="6">
    <location>
        <begin position="137"/>
        <end position="156"/>
    </location>
</feature>
<keyword evidence="5 6" id="KW-0472">Membrane</keyword>
<dbReference type="Gene3D" id="1.10.3730.20">
    <property type="match status" value="1"/>
</dbReference>
<gene>
    <name evidence="8" type="ORF">ICI42_16970</name>
</gene>
<accession>A0A8J6PPX9</accession>
<dbReference type="InterPro" id="IPR037185">
    <property type="entry name" value="EmrE-like"/>
</dbReference>
<dbReference type="Pfam" id="PF00892">
    <property type="entry name" value="EamA"/>
    <property type="match status" value="2"/>
</dbReference>
<dbReference type="PANTHER" id="PTHR22911">
    <property type="entry name" value="ACYL-MALONYL CONDENSING ENZYME-RELATED"/>
    <property type="match status" value="1"/>
</dbReference>
<evidence type="ECO:0000256" key="5">
    <source>
        <dbReference type="ARBA" id="ARBA00023136"/>
    </source>
</evidence>
<feature type="domain" description="EamA" evidence="7">
    <location>
        <begin position="137"/>
        <end position="266"/>
    </location>
</feature>
<keyword evidence="9" id="KW-1185">Reference proteome</keyword>
<sequence>MGASVLSLILMAISGRATTRVLDVLQVMEMRSVTGLLMLTPFVYMAGGLRAMRTQRLPEHIGRNAAHYIGQAGWLFALTLIPLAELISIEFTTPIWTALLAAAFLGERLTRSRIAAIALGILGVIVIMRPSLETLQLGHVVVLAAAVVFGISFTMTKSLTRTESALRIMFWMLVLQSIFGAIPALLVWRPVPMEIWPWIVLIAFSGSFSHYCMARALAHADATVVMPMDFVRLPLSALVGWLLYAEQIDIFTACGAALILSGNLLNLNRKRNKDSIVAEVP</sequence>
<keyword evidence="3 6" id="KW-0812">Transmembrane</keyword>
<feature type="transmembrane region" description="Helical" evidence="6">
    <location>
        <begin position="113"/>
        <end position="131"/>
    </location>
</feature>
<reference evidence="8" key="1">
    <citation type="submission" date="2020-09" db="EMBL/GenBank/DDBJ databases">
        <title>Genome seq and assembly of Tianweitania sp.</title>
        <authorList>
            <person name="Chhetri G."/>
        </authorList>
    </citation>
    <scope>NUCLEOTIDE SEQUENCE</scope>
    <source>
        <strain evidence="8">Rool2</strain>
    </source>
</reference>
<dbReference type="EMBL" id="JACVVX010000005">
    <property type="protein sequence ID" value="MBD0416347.1"/>
    <property type="molecule type" value="Genomic_DNA"/>
</dbReference>
<evidence type="ECO:0000256" key="1">
    <source>
        <dbReference type="ARBA" id="ARBA00004141"/>
    </source>
</evidence>
<proteinExistence type="inferred from homology"/>
<evidence type="ECO:0000313" key="8">
    <source>
        <dbReference type="EMBL" id="MBD0416347.1"/>
    </source>
</evidence>
<feature type="transmembrane region" description="Helical" evidence="6">
    <location>
        <begin position="195"/>
        <end position="212"/>
    </location>
</feature>
<evidence type="ECO:0000256" key="3">
    <source>
        <dbReference type="ARBA" id="ARBA00022692"/>
    </source>
</evidence>
<name>A0A8J6PPX9_9HYPH</name>
<dbReference type="Proteomes" id="UP000643405">
    <property type="component" value="Unassembled WGS sequence"/>
</dbReference>
<evidence type="ECO:0000313" key="9">
    <source>
        <dbReference type="Proteomes" id="UP000643405"/>
    </source>
</evidence>
<comment type="subcellular location">
    <subcellularLocation>
        <location evidence="1">Membrane</location>
        <topology evidence="1">Multi-pass membrane protein</topology>
    </subcellularLocation>
</comment>
<dbReference type="AlphaFoldDB" id="A0A8J6PPX9"/>
<dbReference type="InterPro" id="IPR000620">
    <property type="entry name" value="EamA_dom"/>
</dbReference>
<keyword evidence="4 6" id="KW-1133">Transmembrane helix</keyword>
<comment type="similarity">
    <text evidence="2">Belongs to the drug/metabolite transporter (DMT) superfamily. 10 TMS drug/metabolite exporter (DME) (TC 2.A.7.3) family.</text>
</comment>
<organism evidence="8 9">
    <name type="scientific">Oryzicola mucosus</name>
    <dbReference type="NCBI Taxonomy" id="2767425"/>
    <lineage>
        <taxon>Bacteria</taxon>
        <taxon>Pseudomonadati</taxon>
        <taxon>Pseudomonadota</taxon>
        <taxon>Alphaproteobacteria</taxon>
        <taxon>Hyphomicrobiales</taxon>
        <taxon>Phyllobacteriaceae</taxon>
        <taxon>Oryzicola</taxon>
    </lineage>
</organism>
<evidence type="ECO:0000259" key="7">
    <source>
        <dbReference type="Pfam" id="PF00892"/>
    </source>
</evidence>